<name>A0ABM8M0V1_9BURK</name>
<sequence length="292" mass="32594">MRDYGKVHTSFWSSSTVGSMSEDGRMLALYLLTSPHSNITGVFRLPDGYAMEDLNWVPERVAKGFAELFRKGFANRCETTKWVWISKHLEWNQPENPNQRKAAKKIAVSIPDECGWKLDFMRVWGESLDISQDEWGNPCETVPEPFLNQEQEQEQEQKQEKEQKKNNSCTPSKAKAGSAINAADLEARGVDPQVAADFLALRAKKRAPVTATALAGLEREAAAAGMTLNAALRTSAERGWQGFKADWIRNEGAPGRPLGAGPLNEADRRKQEFLRLAGHGGQENRTFDMEQA</sequence>
<evidence type="ECO:0000256" key="1">
    <source>
        <dbReference type="SAM" id="MobiDB-lite"/>
    </source>
</evidence>
<dbReference type="Proteomes" id="UP000494161">
    <property type="component" value="Unassembled WGS sequence"/>
</dbReference>
<keyword evidence="3" id="KW-1185">Reference proteome</keyword>
<evidence type="ECO:0000313" key="3">
    <source>
        <dbReference type="Proteomes" id="UP000494161"/>
    </source>
</evidence>
<gene>
    <name evidence="2" type="ORF">LMG7053_04798</name>
</gene>
<proteinExistence type="predicted"/>
<organism evidence="2 3">
    <name type="scientific">Achromobacter ruhlandii</name>
    <dbReference type="NCBI Taxonomy" id="72557"/>
    <lineage>
        <taxon>Bacteria</taxon>
        <taxon>Pseudomonadati</taxon>
        <taxon>Pseudomonadota</taxon>
        <taxon>Betaproteobacteria</taxon>
        <taxon>Burkholderiales</taxon>
        <taxon>Alcaligenaceae</taxon>
        <taxon>Achromobacter</taxon>
    </lineage>
</organism>
<dbReference type="RefSeq" id="WP_254608299.1">
    <property type="nucleotide sequence ID" value="NZ_CADILJ010000065.1"/>
</dbReference>
<comment type="caution">
    <text evidence="2">The sequence shown here is derived from an EMBL/GenBank/DDBJ whole genome shotgun (WGS) entry which is preliminary data.</text>
</comment>
<evidence type="ECO:0000313" key="2">
    <source>
        <dbReference type="EMBL" id="CAB3955768.1"/>
    </source>
</evidence>
<evidence type="ECO:0008006" key="4">
    <source>
        <dbReference type="Google" id="ProtNLM"/>
    </source>
</evidence>
<feature type="compositionally biased region" description="Basic and acidic residues" evidence="1">
    <location>
        <begin position="155"/>
        <end position="165"/>
    </location>
</feature>
<accession>A0ABM8M0V1</accession>
<protein>
    <recommendedName>
        <fullName evidence="4">DUF1376 domain-containing protein</fullName>
    </recommendedName>
</protein>
<reference evidence="2 3" key="1">
    <citation type="submission" date="2020-04" db="EMBL/GenBank/DDBJ databases">
        <authorList>
            <person name="De Canck E."/>
        </authorList>
    </citation>
    <scope>NUCLEOTIDE SEQUENCE [LARGE SCALE GENOMIC DNA]</scope>
    <source>
        <strain evidence="2 3">LMG 7053</strain>
    </source>
</reference>
<dbReference type="EMBL" id="CADILJ010000065">
    <property type="protein sequence ID" value="CAB3955768.1"/>
    <property type="molecule type" value="Genomic_DNA"/>
</dbReference>
<feature type="region of interest" description="Disordered" evidence="1">
    <location>
        <begin position="149"/>
        <end position="175"/>
    </location>
</feature>